<protein>
    <submittedName>
        <fullName evidence="2">Uncharacterized protein</fullName>
    </submittedName>
</protein>
<feature type="compositionally biased region" description="Polar residues" evidence="1">
    <location>
        <begin position="41"/>
        <end position="51"/>
    </location>
</feature>
<name>A0A375CBP1_9BURK</name>
<dbReference type="AlphaFoldDB" id="A0A375CBP1"/>
<feature type="region of interest" description="Disordered" evidence="1">
    <location>
        <begin position="1"/>
        <end position="59"/>
    </location>
</feature>
<dbReference type="Proteomes" id="UP000256780">
    <property type="component" value="Chromosome CBM2587_b"/>
</dbReference>
<organism evidence="2">
    <name type="scientific">Cupriavidus taiwanensis</name>
    <dbReference type="NCBI Taxonomy" id="164546"/>
    <lineage>
        <taxon>Bacteria</taxon>
        <taxon>Pseudomonadati</taxon>
        <taxon>Pseudomonadota</taxon>
        <taxon>Betaproteobacteria</taxon>
        <taxon>Burkholderiales</taxon>
        <taxon>Burkholderiaceae</taxon>
        <taxon>Cupriavidus</taxon>
    </lineage>
</organism>
<gene>
    <name evidence="2" type="ORF">CBM2587_B80273</name>
</gene>
<evidence type="ECO:0000256" key="1">
    <source>
        <dbReference type="SAM" id="MobiDB-lite"/>
    </source>
</evidence>
<sequence>MINRHSRTSGDMGRTVFGEGIEDSRDRRRGKTKSAGKLCESYSQSTPTSAGKTKPAAFHPGGRTYGRFFNAALTGRNYRTAVASNQPLA</sequence>
<accession>A0A375CBP1</accession>
<proteinExistence type="predicted"/>
<dbReference type="EMBL" id="OFSQ01000037">
    <property type="protein sequence ID" value="SOY66996.1"/>
    <property type="molecule type" value="Genomic_DNA"/>
</dbReference>
<evidence type="ECO:0000313" key="2">
    <source>
        <dbReference type="EMBL" id="SOY66996.1"/>
    </source>
</evidence>
<reference evidence="2" key="1">
    <citation type="submission" date="2018-01" db="EMBL/GenBank/DDBJ databases">
        <authorList>
            <person name="Clerissi C."/>
        </authorList>
    </citation>
    <scope>NUCLEOTIDE SEQUENCE</scope>
    <source>
        <strain evidence="2">Cupriavidus sp. LMG 19464</strain>
    </source>
</reference>
<comment type="caution">
    <text evidence="2">The sequence shown here is derived from an EMBL/GenBank/DDBJ whole genome shotgun (WGS) entry which is preliminary data.</text>
</comment>